<dbReference type="Pfam" id="PF07332">
    <property type="entry name" value="Phage_holin_3_6"/>
    <property type="match status" value="1"/>
</dbReference>
<evidence type="ECO:0000313" key="3">
    <source>
        <dbReference type="EMBL" id="CAB4956535.1"/>
    </source>
</evidence>
<protein>
    <submittedName>
        <fullName evidence="3">Unannotated protein</fullName>
    </submittedName>
</protein>
<accession>A0A6J7KM48</accession>
<feature type="region of interest" description="Disordered" evidence="1">
    <location>
        <begin position="154"/>
        <end position="203"/>
    </location>
</feature>
<dbReference type="AlphaFoldDB" id="A0A6J7KM48"/>
<proteinExistence type="predicted"/>
<dbReference type="EMBL" id="CAFBMK010000410">
    <property type="protein sequence ID" value="CAB4956535.1"/>
    <property type="molecule type" value="Genomic_DNA"/>
</dbReference>
<keyword evidence="2" id="KW-0472">Membrane</keyword>
<feature type="transmembrane region" description="Helical" evidence="2">
    <location>
        <begin position="104"/>
        <end position="127"/>
    </location>
</feature>
<sequence length="203" mass="21316">MACWPRSWSGPLRGAEDRRRAEDAREASLKGVVEHLANVTERTQHIVRDEIELAKAEVAQKVGSLGRGAAVGVAAGVFIAVGGLFFLQGLSWLFAYVLFDNDQIFWGFFMTAALLFLAAAVGGLLAYKFFKKGAPPVPQMAIDEAKLIRSSVQDAASGPHAESQHGPSRTLGASPAGPGVATTGRPSAVTVPKSADEKKGGSA</sequence>
<name>A0A6J7KM48_9ZZZZ</name>
<feature type="compositionally biased region" description="Basic and acidic residues" evidence="1">
    <location>
        <begin position="194"/>
        <end position="203"/>
    </location>
</feature>
<feature type="transmembrane region" description="Helical" evidence="2">
    <location>
        <begin position="69"/>
        <end position="98"/>
    </location>
</feature>
<keyword evidence="2" id="KW-0812">Transmembrane</keyword>
<reference evidence="3" key="1">
    <citation type="submission" date="2020-05" db="EMBL/GenBank/DDBJ databases">
        <authorList>
            <person name="Chiriac C."/>
            <person name="Salcher M."/>
            <person name="Ghai R."/>
            <person name="Kavagutti S V."/>
        </authorList>
    </citation>
    <scope>NUCLEOTIDE SEQUENCE</scope>
</reference>
<gene>
    <name evidence="3" type="ORF">UFOPK3564_03788</name>
</gene>
<evidence type="ECO:0000256" key="2">
    <source>
        <dbReference type="SAM" id="Phobius"/>
    </source>
</evidence>
<evidence type="ECO:0000256" key="1">
    <source>
        <dbReference type="SAM" id="MobiDB-lite"/>
    </source>
</evidence>
<dbReference type="SUPFAM" id="SSF81340">
    <property type="entry name" value="Clc chloride channel"/>
    <property type="match status" value="1"/>
</dbReference>
<dbReference type="InterPro" id="IPR014743">
    <property type="entry name" value="Cl-channel_core"/>
</dbReference>
<dbReference type="InterPro" id="IPR009937">
    <property type="entry name" value="Phage_holin_3_6"/>
</dbReference>
<organism evidence="3">
    <name type="scientific">freshwater metagenome</name>
    <dbReference type="NCBI Taxonomy" id="449393"/>
    <lineage>
        <taxon>unclassified sequences</taxon>
        <taxon>metagenomes</taxon>
        <taxon>ecological metagenomes</taxon>
    </lineage>
</organism>
<keyword evidence="2" id="KW-1133">Transmembrane helix</keyword>